<dbReference type="Proteomes" id="UP000507470">
    <property type="component" value="Unassembled WGS sequence"/>
</dbReference>
<sequence>MSDRCRIKIYLQNQNVFVWSAKDSVTLREEWRIVGSLVGCLPHSVTLREEWRIVGSLVGCLPRLPRQNNQLGLPLQLLPEETTMLLEKGVCLLVKPKENLLEPTPEQVKEHEQLRLDLYKEQIELFKDERRKEMMHNLHQIKEGKRKKLKEEMERKKEAGEKVNETDLDVEIDIDAIQIPPVAQKNSLIQLYTESPYNEALDECGSKWCYPYNDKEATRYKVFKDLWMKGNFLTSGSKFGGDFLVYPGDPARFHSFYIAVCRPYKQEISMLDFISLARMGSNVRKTVILCSVDDTDQVVYTSIQWTGIA</sequence>
<evidence type="ECO:0000256" key="10">
    <source>
        <dbReference type="PIRNR" id="PIRNR017250"/>
    </source>
</evidence>
<keyword evidence="16" id="KW-1185">Reference proteome</keyword>
<dbReference type="NCBIfam" id="TIGR00324">
    <property type="entry name" value="endA"/>
    <property type="match status" value="1"/>
</dbReference>
<dbReference type="GO" id="GO:0000379">
    <property type="term" value="P:tRNA-type intron splice site recognition and cleavage"/>
    <property type="evidence" value="ECO:0007669"/>
    <property type="project" value="UniProtKB-UniRule"/>
</dbReference>
<accession>A0A6J8AHD0</accession>
<evidence type="ECO:0000256" key="4">
    <source>
        <dbReference type="ARBA" id="ARBA00022664"/>
    </source>
</evidence>
<feature type="active site" evidence="11">
    <location>
        <position position="285"/>
    </location>
</feature>
<feature type="active site" evidence="11">
    <location>
        <position position="254"/>
    </location>
</feature>
<dbReference type="GO" id="GO:0000213">
    <property type="term" value="F:tRNA-intron lyase activity"/>
    <property type="evidence" value="ECO:0007669"/>
    <property type="project" value="UniProtKB-UniRule"/>
</dbReference>
<evidence type="ECO:0000256" key="12">
    <source>
        <dbReference type="SAM" id="Coils"/>
    </source>
</evidence>
<evidence type="ECO:0000313" key="16">
    <source>
        <dbReference type="Proteomes" id="UP000507470"/>
    </source>
</evidence>
<dbReference type="CDD" id="cd22363">
    <property type="entry name" value="tRNA-intron_lyase_C"/>
    <property type="match status" value="1"/>
</dbReference>
<dbReference type="Pfam" id="PF26577">
    <property type="entry name" value="TSEN34_N"/>
    <property type="match status" value="2"/>
</dbReference>
<comment type="subunit">
    <text evidence="8">tRNA splicing endonuclease is a heterotetramer composed of TSEN2, TSEN15, TSEN34/LENG5 and TSEN54. tRNA splicing endonuclease complex also contains proteins of the pre-mRNA 3'-end processing machinery such as CLP1, CPSF1, CPSF4 and CSTF2.</text>
</comment>
<keyword evidence="4" id="KW-0507">mRNA processing</keyword>
<dbReference type="InterPro" id="IPR006677">
    <property type="entry name" value="tRNA_intron_Endonuc_cat-like"/>
</dbReference>
<dbReference type="GO" id="GO:0003676">
    <property type="term" value="F:nucleic acid binding"/>
    <property type="evidence" value="ECO:0007669"/>
    <property type="project" value="InterPro"/>
</dbReference>
<evidence type="ECO:0000256" key="7">
    <source>
        <dbReference type="ARBA" id="ARBA00023242"/>
    </source>
</evidence>
<evidence type="ECO:0000313" key="15">
    <source>
        <dbReference type="EMBL" id="CAC5367636.1"/>
    </source>
</evidence>
<feature type="active site" evidence="11">
    <location>
        <position position="246"/>
    </location>
</feature>
<dbReference type="PANTHER" id="PTHR13070">
    <property type="entry name" value="TRNA-SPLICING ENDONUCLEASE SUBUNIT SEN34-RELATED"/>
    <property type="match status" value="1"/>
</dbReference>
<dbReference type="OrthoDB" id="48041at2759"/>
<dbReference type="InterPro" id="IPR036167">
    <property type="entry name" value="tRNA_intron_Endo_cat-like_sf"/>
</dbReference>
<dbReference type="Pfam" id="PF01974">
    <property type="entry name" value="tRNA_int_endo"/>
    <property type="match status" value="1"/>
</dbReference>
<dbReference type="AlphaFoldDB" id="A0A6J8AHD0"/>
<comment type="similarity">
    <text evidence="2 10">Belongs to the tRNA-intron endonuclease family.</text>
</comment>
<keyword evidence="6 10" id="KW-0456">Lyase</keyword>
<dbReference type="Gene3D" id="3.40.1350.10">
    <property type="match status" value="1"/>
</dbReference>
<feature type="coiled-coil region" evidence="12">
    <location>
        <begin position="109"/>
        <end position="166"/>
    </location>
</feature>
<dbReference type="GO" id="GO:0006397">
    <property type="term" value="P:mRNA processing"/>
    <property type="evidence" value="ECO:0007669"/>
    <property type="project" value="UniProtKB-KW"/>
</dbReference>
<dbReference type="PANTHER" id="PTHR13070:SF0">
    <property type="entry name" value="TRNA-SPLICING ENDONUCLEASE SUBUNIT SEN34"/>
    <property type="match status" value="1"/>
</dbReference>
<protein>
    <recommendedName>
        <fullName evidence="9 10">tRNA-splicing endonuclease subunit Sen34</fullName>
        <ecNumber evidence="3 10">4.6.1.16</ecNumber>
    </recommendedName>
</protein>
<dbReference type="GO" id="GO:0000214">
    <property type="term" value="C:tRNA-intron endonuclease complex"/>
    <property type="evidence" value="ECO:0007669"/>
    <property type="project" value="UniProtKB-UniRule"/>
</dbReference>
<feature type="domain" description="TSEN34 N-terminal" evidence="14">
    <location>
        <begin position="46"/>
        <end position="95"/>
    </location>
</feature>
<dbReference type="InterPro" id="IPR059049">
    <property type="entry name" value="TSEN34_N"/>
</dbReference>
<dbReference type="PIRSF" id="PIRSF017250">
    <property type="entry name" value="tRNA_splic_SEN34"/>
    <property type="match status" value="1"/>
</dbReference>
<evidence type="ECO:0000256" key="8">
    <source>
        <dbReference type="ARBA" id="ARBA00064779"/>
    </source>
</evidence>
<dbReference type="InterPro" id="IPR006676">
    <property type="entry name" value="tRNA_splic"/>
</dbReference>
<comment type="subcellular location">
    <subcellularLocation>
        <location evidence="1">Nucleus</location>
        <location evidence="1">Nucleolus</location>
    </subcellularLocation>
</comment>
<keyword evidence="7" id="KW-0539">Nucleus</keyword>
<proteinExistence type="inferred from homology"/>
<evidence type="ECO:0000259" key="13">
    <source>
        <dbReference type="Pfam" id="PF01974"/>
    </source>
</evidence>
<dbReference type="InterPro" id="IPR011856">
    <property type="entry name" value="tRNA_endonuc-like_dom_sf"/>
</dbReference>
<evidence type="ECO:0000256" key="6">
    <source>
        <dbReference type="ARBA" id="ARBA00023239"/>
    </source>
</evidence>
<evidence type="ECO:0000259" key="14">
    <source>
        <dbReference type="Pfam" id="PF26577"/>
    </source>
</evidence>
<gene>
    <name evidence="15" type="ORF">MCOR_7470</name>
</gene>
<evidence type="ECO:0000256" key="1">
    <source>
        <dbReference type="ARBA" id="ARBA00004604"/>
    </source>
</evidence>
<evidence type="ECO:0000256" key="3">
    <source>
        <dbReference type="ARBA" id="ARBA00012573"/>
    </source>
</evidence>
<dbReference type="InterPro" id="IPR016690">
    <property type="entry name" value="TSEN34"/>
</dbReference>
<dbReference type="SUPFAM" id="SSF53032">
    <property type="entry name" value="tRNA-intron endonuclease catalytic domain-like"/>
    <property type="match status" value="1"/>
</dbReference>
<comment type="function">
    <text evidence="10">Constitutes one of the two catalytic subunit of the tRNA-splicing endonuclease complex, a complex responsible for identification and cleavage of the splice sites in pre-tRNA. It cleaves pre-tRNA at the 5'- and 3'-splice sites to release the intron. The products are an intron and two tRNA half-molecules bearing 2',3'-cyclic phosphate and 5'-OH termini. There are no conserved sequences at the splice sites, but the intron is invariably located at the same site in the gene, placing the splice sites an invariant distance from the constant structural features of the tRNA body.</text>
</comment>
<feature type="domain" description="TSEN34 N-terminal" evidence="14">
    <location>
        <begin position="7"/>
        <end position="44"/>
    </location>
</feature>
<keyword evidence="12" id="KW-0175">Coiled coil</keyword>
<evidence type="ECO:0000256" key="11">
    <source>
        <dbReference type="PIRSR" id="PIRSR017250-50"/>
    </source>
</evidence>
<organism evidence="15 16">
    <name type="scientific">Mytilus coruscus</name>
    <name type="common">Sea mussel</name>
    <dbReference type="NCBI Taxonomy" id="42192"/>
    <lineage>
        <taxon>Eukaryota</taxon>
        <taxon>Metazoa</taxon>
        <taxon>Spiralia</taxon>
        <taxon>Lophotrochozoa</taxon>
        <taxon>Mollusca</taxon>
        <taxon>Bivalvia</taxon>
        <taxon>Autobranchia</taxon>
        <taxon>Pteriomorphia</taxon>
        <taxon>Mytilida</taxon>
        <taxon>Mytiloidea</taxon>
        <taxon>Mytilidae</taxon>
        <taxon>Mytilinae</taxon>
        <taxon>Mytilus</taxon>
    </lineage>
</organism>
<dbReference type="EMBL" id="CACVKT020001364">
    <property type="protein sequence ID" value="CAC5367636.1"/>
    <property type="molecule type" value="Genomic_DNA"/>
</dbReference>
<evidence type="ECO:0000256" key="5">
    <source>
        <dbReference type="ARBA" id="ARBA00022694"/>
    </source>
</evidence>
<dbReference type="FunFam" id="3.40.1350.10:FF:000002">
    <property type="entry name" value="tRNA-splicing endonuclease subunit Sen34"/>
    <property type="match status" value="1"/>
</dbReference>
<evidence type="ECO:0000256" key="9">
    <source>
        <dbReference type="ARBA" id="ARBA00070870"/>
    </source>
</evidence>
<dbReference type="GO" id="GO:0005730">
    <property type="term" value="C:nucleolus"/>
    <property type="evidence" value="ECO:0007669"/>
    <property type="project" value="UniProtKB-SubCell"/>
</dbReference>
<feature type="domain" description="tRNA intron endonuclease catalytic" evidence="13">
    <location>
        <begin position="218"/>
        <end position="300"/>
    </location>
</feature>
<dbReference type="EC" id="4.6.1.16" evidence="3 10"/>
<reference evidence="15 16" key="1">
    <citation type="submission" date="2020-06" db="EMBL/GenBank/DDBJ databases">
        <authorList>
            <person name="Li R."/>
            <person name="Bekaert M."/>
        </authorList>
    </citation>
    <scope>NUCLEOTIDE SEQUENCE [LARGE SCALE GENOMIC DNA]</scope>
    <source>
        <strain evidence="16">wild</strain>
    </source>
</reference>
<keyword evidence="5 10" id="KW-0819">tRNA processing</keyword>
<name>A0A6J8AHD0_MYTCO</name>
<evidence type="ECO:0000256" key="2">
    <source>
        <dbReference type="ARBA" id="ARBA00008078"/>
    </source>
</evidence>